<feature type="region of interest" description="Disordered" evidence="12">
    <location>
        <begin position="294"/>
        <end position="318"/>
    </location>
</feature>
<comment type="function">
    <text evidence="11">Regulatory subunit of the condensin complex, a complex required for conversion of interphase chromatin into mitotic-like condense chromosomes.</text>
</comment>
<dbReference type="InterPro" id="IPR022816">
    <property type="entry name" value="Condensin_barren_su2"/>
</dbReference>
<keyword evidence="5" id="KW-0158">Chromosome</keyword>
<feature type="region of interest" description="Disordered" evidence="12">
    <location>
        <begin position="628"/>
        <end position="662"/>
    </location>
</feature>
<evidence type="ECO:0000256" key="3">
    <source>
        <dbReference type="ARBA" id="ARBA00009471"/>
    </source>
</evidence>
<feature type="region of interest" description="Disordered" evidence="12">
    <location>
        <begin position="541"/>
        <end position="591"/>
    </location>
</feature>
<dbReference type="Pfam" id="PF05786">
    <property type="entry name" value="Cnd2"/>
    <property type="match status" value="1"/>
</dbReference>
<dbReference type="PANTHER" id="PTHR13108">
    <property type="entry name" value="CONDENSIN COMPLEX SUBUNIT 2"/>
    <property type="match status" value="1"/>
</dbReference>
<evidence type="ECO:0000256" key="11">
    <source>
        <dbReference type="PIRNR" id="PIRNR017126"/>
    </source>
</evidence>
<feature type="compositionally biased region" description="Polar residues" evidence="12">
    <location>
        <begin position="573"/>
        <end position="588"/>
    </location>
</feature>
<gene>
    <name evidence="13" type="ORF">CANARDRAFT_25953</name>
</gene>
<feature type="compositionally biased region" description="Polar residues" evidence="12">
    <location>
        <begin position="641"/>
        <end position="651"/>
    </location>
</feature>
<feature type="compositionally biased region" description="Acidic residues" evidence="12">
    <location>
        <begin position="557"/>
        <end position="568"/>
    </location>
</feature>
<feature type="compositionally biased region" description="Acidic residues" evidence="12">
    <location>
        <begin position="294"/>
        <end position="307"/>
    </location>
</feature>
<keyword evidence="8 11" id="KW-0498">Mitosis</keyword>
<feature type="compositionally biased region" description="Basic residues" evidence="12">
    <location>
        <begin position="125"/>
        <end position="135"/>
    </location>
</feature>
<dbReference type="GO" id="GO:0000796">
    <property type="term" value="C:condensin complex"/>
    <property type="evidence" value="ECO:0007669"/>
    <property type="project" value="InterPro"/>
</dbReference>
<evidence type="ECO:0000256" key="8">
    <source>
        <dbReference type="ARBA" id="ARBA00022776"/>
    </source>
</evidence>
<name>A0A1E4T7J2_9ASCO</name>
<keyword evidence="6" id="KW-0963">Cytoplasm</keyword>
<dbReference type="GO" id="GO:0007076">
    <property type="term" value="P:mitotic chromosome condensation"/>
    <property type="evidence" value="ECO:0007669"/>
    <property type="project" value="InterPro"/>
</dbReference>
<evidence type="ECO:0000313" key="13">
    <source>
        <dbReference type="EMBL" id="ODV87724.1"/>
    </source>
</evidence>
<dbReference type="GO" id="GO:0005737">
    <property type="term" value="C:cytoplasm"/>
    <property type="evidence" value="ECO:0007669"/>
    <property type="project" value="UniProtKB-SubCell"/>
</dbReference>
<sequence>MSVNSRASQQVSAEAHAEYDAWIRLATDNKINATNTWSAGLIDYFHDLSIFREGDSINFQKASATLDGCIKIYASRIDSAATDTGRLLSGLSARGEKTNIDNEDENEEEEEDGEDDDDDESNKTTAKKTSKSRPKAIRTLAKGFETVRVKEVDKELYVDPIFKKALTDFDEGGAKSLLTNMLKMNADGRVVFETRDTSTDSSNIDDNESPRDEESEINTSKNENEAQPTLDISKLGRFMTMTITTDELKVCPSLEQLEGVVNNGESTASLLEQIEQIDTSSALVFHANDDFDFGGDDYEDDNNDENLDDKQNAEESRANRTQYSLFLDGVEDPEQSGPNMTLTRLFDESFVTGIADEYDEEGGREIADYFDVMSKQNWRGPEHWKINLAKKVLQSNSKVDDGFNTGETKEGSNAKPSIDSNELSIPKKNRFIIDFIDDGNDITEDELFQPAKLENRILMPEKDRGVHPTSNTLPEDLQFTTKRLVYLNIKPEQKIKSILTKRKRNLIQGSRSEDDNNIVADADFFAESYKDQERAHSSALDDDFVIDNFENPNYGHDDDDDDDDDDYNNNDYQSSQLGSQQDNIFSQTGKKKSGSLNYARVAKRVNVKLLKDNLWDELETVTLSNKRPLSDLDNEDKENQENQANWNSSSNEEPEKGKEDAKEIKFTELVNGVGQKYSKEMKAELSTSFCFICMLHLANEHGFSIEGNGDYSDLIIKR</sequence>
<evidence type="ECO:0000313" key="14">
    <source>
        <dbReference type="Proteomes" id="UP000094801"/>
    </source>
</evidence>
<evidence type="ECO:0000256" key="9">
    <source>
        <dbReference type="ARBA" id="ARBA00023067"/>
    </source>
</evidence>
<feature type="region of interest" description="Disordered" evidence="12">
    <location>
        <begin position="399"/>
        <end position="421"/>
    </location>
</feature>
<keyword evidence="10 11" id="KW-0131">Cell cycle</keyword>
<keyword evidence="7 11" id="KW-0132">Cell division</keyword>
<feature type="region of interest" description="Disordered" evidence="12">
    <location>
        <begin position="193"/>
        <end position="231"/>
    </location>
</feature>
<evidence type="ECO:0000256" key="1">
    <source>
        <dbReference type="ARBA" id="ARBA00004286"/>
    </source>
</evidence>
<dbReference type="OrthoDB" id="362021at2759"/>
<feature type="compositionally biased region" description="Polar residues" evidence="12">
    <location>
        <begin position="217"/>
        <end position="227"/>
    </location>
</feature>
<accession>A0A1E4T7J2</accession>
<comment type="similarity">
    <text evidence="3 11">Belongs to the CND2 (condensin subunit 2) family.</text>
</comment>
<dbReference type="AlphaFoldDB" id="A0A1E4T7J2"/>
<evidence type="ECO:0000256" key="7">
    <source>
        <dbReference type="ARBA" id="ARBA00022618"/>
    </source>
</evidence>
<feature type="region of interest" description="Disordered" evidence="12">
    <location>
        <begin position="93"/>
        <end position="135"/>
    </location>
</feature>
<organism evidence="13 14">
    <name type="scientific">[Candida] arabinofermentans NRRL YB-2248</name>
    <dbReference type="NCBI Taxonomy" id="983967"/>
    <lineage>
        <taxon>Eukaryota</taxon>
        <taxon>Fungi</taxon>
        <taxon>Dikarya</taxon>
        <taxon>Ascomycota</taxon>
        <taxon>Saccharomycotina</taxon>
        <taxon>Pichiomycetes</taxon>
        <taxon>Pichiales</taxon>
        <taxon>Pichiaceae</taxon>
        <taxon>Ogataea</taxon>
        <taxon>Ogataea/Candida clade</taxon>
    </lineage>
</organism>
<dbReference type="GO" id="GO:0003682">
    <property type="term" value="F:chromatin binding"/>
    <property type="evidence" value="ECO:0007669"/>
    <property type="project" value="TreeGrafter"/>
</dbReference>
<keyword evidence="14" id="KW-1185">Reference proteome</keyword>
<keyword evidence="9 11" id="KW-0226">DNA condensation</keyword>
<feature type="compositionally biased region" description="Acidic residues" evidence="12">
    <location>
        <begin position="203"/>
        <end position="216"/>
    </location>
</feature>
<dbReference type="STRING" id="983967.A0A1E4T7J2"/>
<proteinExistence type="inferred from homology"/>
<protein>
    <recommendedName>
        <fullName evidence="4 11">Condensin complex subunit 2</fullName>
    </recommendedName>
</protein>
<evidence type="ECO:0000256" key="2">
    <source>
        <dbReference type="ARBA" id="ARBA00004496"/>
    </source>
</evidence>
<evidence type="ECO:0000256" key="4">
    <source>
        <dbReference type="ARBA" id="ARBA00016065"/>
    </source>
</evidence>
<evidence type="ECO:0000256" key="5">
    <source>
        <dbReference type="ARBA" id="ARBA00022454"/>
    </source>
</evidence>
<dbReference type="GO" id="GO:0051301">
    <property type="term" value="P:cell division"/>
    <property type="evidence" value="ECO:0007669"/>
    <property type="project" value="UniProtKB-KW"/>
</dbReference>
<dbReference type="PANTHER" id="PTHR13108:SF9">
    <property type="entry name" value="CONDENSIN COMPLEX SUBUNIT 2"/>
    <property type="match status" value="1"/>
</dbReference>
<dbReference type="EMBL" id="KV453847">
    <property type="protein sequence ID" value="ODV87724.1"/>
    <property type="molecule type" value="Genomic_DNA"/>
</dbReference>
<feature type="compositionally biased region" description="Basic and acidic residues" evidence="12">
    <location>
        <begin position="653"/>
        <end position="662"/>
    </location>
</feature>
<comment type="subcellular location">
    <subcellularLocation>
        <location evidence="1">Chromosome</location>
    </subcellularLocation>
    <subcellularLocation>
        <location evidence="2">Cytoplasm</location>
    </subcellularLocation>
</comment>
<evidence type="ECO:0000256" key="10">
    <source>
        <dbReference type="ARBA" id="ARBA00023306"/>
    </source>
</evidence>
<evidence type="ECO:0000256" key="12">
    <source>
        <dbReference type="SAM" id="MobiDB-lite"/>
    </source>
</evidence>
<feature type="compositionally biased region" description="Basic and acidic residues" evidence="12">
    <location>
        <begin position="308"/>
        <end position="318"/>
    </location>
</feature>
<feature type="compositionally biased region" description="Acidic residues" evidence="12">
    <location>
        <begin position="101"/>
        <end position="120"/>
    </location>
</feature>
<reference evidence="14" key="1">
    <citation type="submission" date="2016-04" db="EMBL/GenBank/DDBJ databases">
        <title>Comparative genomics of biotechnologically important yeasts.</title>
        <authorList>
            <consortium name="DOE Joint Genome Institute"/>
            <person name="Riley R."/>
            <person name="Haridas S."/>
            <person name="Wolfe K.H."/>
            <person name="Lopes M.R."/>
            <person name="Hittinger C.T."/>
            <person name="Goker M."/>
            <person name="Salamov A."/>
            <person name="Wisecaver J."/>
            <person name="Long T.M."/>
            <person name="Aerts A.L."/>
            <person name="Barry K."/>
            <person name="Choi C."/>
            <person name="Clum A."/>
            <person name="Coughlan A.Y."/>
            <person name="Deshpande S."/>
            <person name="Douglass A.P."/>
            <person name="Hanson S.J."/>
            <person name="Klenk H.-P."/>
            <person name="Labutti K."/>
            <person name="Lapidus A."/>
            <person name="Lindquist E."/>
            <person name="Lipzen A."/>
            <person name="Meier-Kolthoff J.P."/>
            <person name="Ohm R.A."/>
            <person name="Otillar R.P."/>
            <person name="Pangilinan J."/>
            <person name="Peng Y."/>
            <person name="Rokas A."/>
            <person name="Rosa C.A."/>
            <person name="Scheuner C."/>
            <person name="Sibirny A.A."/>
            <person name="Slot J.C."/>
            <person name="Stielow J.B."/>
            <person name="Sun H."/>
            <person name="Kurtzman C.P."/>
            <person name="Blackwell M."/>
            <person name="Grigoriev I.V."/>
            <person name="Jeffries T.W."/>
        </authorList>
    </citation>
    <scope>NUCLEOTIDE SEQUENCE [LARGE SCALE GENOMIC DNA]</scope>
    <source>
        <strain evidence="14">NRRL YB-2248</strain>
    </source>
</reference>
<dbReference type="PIRSF" id="PIRSF017126">
    <property type="entry name" value="Condensin_H"/>
    <property type="match status" value="1"/>
</dbReference>
<dbReference type="Proteomes" id="UP000094801">
    <property type="component" value="Unassembled WGS sequence"/>
</dbReference>
<evidence type="ECO:0000256" key="6">
    <source>
        <dbReference type="ARBA" id="ARBA00022490"/>
    </source>
</evidence>